<evidence type="ECO:0000313" key="2">
    <source>
        <dbReference type="EMBL" id="KAL0634459.1"/>
    </source>
</evidence>
<keyword evidence="3" id="KW-1185">Reference proteome</keyword>
<name>A0ABR3GEV1_9PEZI</name>
<organism evidence="2 3">
    <name type="scientific">Discina gigas</name>
    <dbReference type="NCBI Taxonomy" id="1032678"/>
    <lineage>
        <taxon>Eukaryota</taxon>
        <taxon>Fungi</taxon>
        <taxon>Dikarya</taxon>
        <taxon>Ascomycota</taxon>
        <taxon>Pezizomycotina</taxon>
        <taxon>Pezizomycetes</taxon>
        <taxon>Pezizales</taxon>
        <taxon>Discinaceae</taxon>
        <taxon>Discina</taxon>
    </lineage>
</organism>
<proteinExistence type="predicted"/>
<feature type="region of interest" description="Disordered" evidence="1">
    <location>
        <begin position="267"/>
        <end position="296"/>
    </location>
</feature>
<protein>
    <submittedName>
        <fullName evidence="2">Uncharacterized protein</fullName>
    </submittedName>
</protein>
<comment type="caution">
    <text evidence="2">The sequence shown here is derived from an EMBL/GenBank/DDBJ whole genome shotgun (WGS) entry which is preliminary data.</text>
</comment>
<evidence type="ECO:0000256" key="1">
    <source>
        <dbReference type="SAM" id="MobiDB-lite"/>
    </source>
</evidence>
<feature type="region of interest" description="Disordered" evidence="1">
    <location>
        <begin position="227"/>
        <end position="247"/>
    </location>
</feature>
<evidence type="ECO:0000313" key="3">
    <source>
        <dbReference type="Proteomes" id="UP001447188"/>
    </source>
</evidence>
<accession>A0ABR3GEV1</accession>
<reference evidence="2 3" key="1">
    <citation type="submission" date="2024-02" db="EMBL/GenBank/DDBJ databases">
        <title>Discinaceae phylogenomics.</title>
        <authorList>
            <person name="Dirks A.C."/>
            <person name="James T.Y."/>
        </authorList>
    </citation>
    <scope>NUCLEOTIDE SEQUENCE [LARGE SCALE GENOMIC DNA]</scope>
    <source>
        <strain evidence="2 3">ACD0624</strain>
    </source>
</reference>
<sequence>MSSKSCPANFIHSNRKRLHHLAQPEHVTDCMQNPPLRHDGRLFRPHKLAEDIMREEIKAGGSVLVGTTTEKGLEIFHQSLGSTPPKAPQTREDQIYPLQVALGGDTLEEERKKKDLKTLLQRRATKMKVDREVNMRLHANLNGIYCGFGSGEDSQQAGEGLRAHESWGVARLLGANIDTHEEEANIPQMERFDVARPPSSRCIPCNHVRSYNRIWRDYMNKDFREFAPEPAEGEKRRQTEVAKGDGKMGEELANGVKKQMVERLTDNNKEMDSKSGGLEREVTKEGEAKKNKEAKGKLNKKVKESLQPEELGVKHENGLEEEYTDEVGVGEDTRDYTHAATECDGHRRTNEQLHVSLLDHQSQQSLHPHNLKSKWVIVNDFAEDGEEFVFVEKDV</sequence>
<dbReference type="EMBL" id="JBBBZM010000094">
    <property type="protein sequence ID" value="KAL0634459.1"/>
    <property type="molecule type" value="Genomic_DNA"/>
</dbReference>
<dbReference type="Proteomes" id="UP001447188">
    <property type="component" value="Unassembled WGS sequence"/>
</dbReference>
<gene>
    <name evidence="2" type="ORF">Q9L58_006630</name>
</gene>